<accession>A0A553QHQ3</accession>
<dbReference type="AlphaFoldDB" id="A0A553QHQ3"/>
<name>A0A553QHQ3_9TELE</name>
<organism evidence="1 2">
    <name type="scientific">Danionella cerebrum</name>
    <dbReference type="NCBI Taxonomy" id="2873325"/>
    <lineage>
        <taxon>Eukaryota</taxon>
        <taxon>Metazoa</taxon>
        <taxon>Chordata</taxon>
        <taxon>Craniata</taxon>
        <taxon>Vertebrata</taxon>
        <taxon>Euteleostomi</taxon>
        <taxon>Actinopterygii</taxon>
        <taxon>Neopterygii</taxon>
        <taxon>Teleostei</taxon>
        <taxon>Ostariophysi</taxon>
        <taxon>Cypriniformes</taxon>
        <taxon>Danionidae</taxon>
        <taxon>Danioninae</taxon>
        <taxon>Danionella</taxon>
    </lineage>
</organism>
<sequence>MVRVVTNIARDVKYSRSVVLMSAEFVRVVSGSAIESCWRQLKFYWSGHVIVVGFMIGHRDSISKGPKSFGIITNSWTFSSDSSLESSFIISSPVTSMSGSSVRSSMVLKRLEVPSFQWPRSIRSSSLSLASPMYCEGSSSLLYRMRGRVSAIWGFWRVPLEAVDDGVALLSRVWEDRIDL</sequence>
<comment type="caution">
    <text evidence="1">The sequence shown here is derived from an EMBL/GenBank/DDBJ whole genome shotgun (WGS) entry which is preliminary data.</text>
</comment>
<proteinExistence type="predicted"/>
<evidence type="ECO:0000313" key="2">
    <source>
        <dbReference type="Proteomes" id="UP000316079"/>
    </source>
</evidence>
<evidence type="ECO:0000313" key="1">
    <source>
        <dbReference type="EMBL" id="TRY89463.1"/>
    </source>
</evidence>
<dbReference type="Proteomes" id="UP000316079">
    <property type="component" value="Unassembled WGS sequence"/>
</dbReference>
<keyword evidence="2" id="KW-1185">Reference proteome</keyword>
<protein>
    <submittedName>
        <fullName evidence="1">Uncharacterized protein</fullName>
    </submittedName>
</protein>
<dbReference type="EMBL" id="SRMA01025977">
    <property type="protein sequence ID" value="TRY89463.1"/>
    <property type="molecule type" value="Genomic_DNA"/>
</dbReference>
<reference evidence="1 2" key="1">
    <citation type="journal article" date="2019" name="Sci. Data">
        <title>Hybrid genome assembly and annotation of Danionella translucida.</title>
        <authorList>
            <person name="Kadobianskyi M."/>
            <person name="Schulze L."/>
            <person name="Schuelke M."/>
            <person name="Judkewitz B."/>
        </authorList>
    </citation>
    <scope>NUCLEOTIDE SEQUENCE [LARGE SCALE GENOMIC DNA]</scope>
    <source>
        <strain evidence="1 2">Bolton</strain>
    </source>
</reference>
<gene>
    <name evidence="1" type="ORF">DNTS_016055</name>
</gene>